<protein>
    <submittedName>
        <fullName evidence="7">Integral membrane protein</fullName>
    </submittedName>
</protein>
<dbReference type="AlphaFoldDB" id="A0A0C2IUW3"/>
<dbReference type="PANTHER" id="PTHR22779">
    <property type="entry name" value="SD17342P"/>
    <property type="match status" value="1"/>
</dbReference>
<comment type="subcellular location">
    <subcellularLocation>
        <location evidence="1">Membrane</location>
        <topology evidence="1">Multi-pass membrane protein</topology>
    </subcellularLocation>
</comment>
<feature type="transmembrane region" description="Helical" evidence="6">
    <location>
        <begin position="143"/>
        <end position="162"/>
    </location>
</feature>
<dbReference type="GeneID" id="63682105"/>
<gene>
    <name evidence="7" type="ORF">SPBR_09058</name>
</gene>
<keyword evidence="4 6" id="KW-1133">Transmembrane helix</keyword>
<reference evidence="7 8" key="1">
    <citation type="journal article" date="2014" name="BMC Genomics">
        <title>Comparative genomics of the major fungal agents of human and animal Sporotrichosis: Sporothrix schenckii and Sporothrix brasiliensis.</title>
        <authorList>
            <person name="Teixeira M.M."/>
            <person name="de Almeida L.G."/>
            <person name="Kubitschek-Barreira P."/>
            <person name="Alves F.L."/>
            <person name="Kioshima E.S."/>
            <person name="Abadio A.K."/>
            <person name="Fernandes L."/>
            <person name="Derengowski L.S."/>
            <person name="Ferreira K.S."/>
            <person name="Souza R.C."/>
            <person name="Ruiz J.C."/>
            <person name="de Andrade N.C."/>
            <person name="Paes H.C."/>
            <person name="Nicola A.M."/>
            <person name="Albuquerque P."/>
            <person name="Gerber A.L."/>
            <person name="Martins V.P."/>
            <person name="Peconick L.D."/>
            <person name="Neto A.V."/>
            <person name="Chaucanez C.B."/>
            <person name="Silva P.A."/>
            <person name="Cunha O.L."/>
            <person name="de Oliveira F.F."/>
            <person name="dos Santos T.C."/>
            <person name="Barros A.L."/>
            <person name="Soares M.A."/>
            <person name="de Oliveira L.M."/>
            <person name="Marini M.M."/>
            <person name="Villalobos-Duno H."/>
            <person name="Cunha M.M."/>
            <person name="de Hoog S."/>
            <person name="da Silveira J.F."/>
            <person name="Henrissat B."/>
            <person name="Nino-Vega G.A."/>
            <person name="Cisalpino P.S."/>
            <person name="Mora-Montes H.M."/>
            <person name="Almeida S.R."/>
            <person name="Stajich J.E."/>
            <person name="Lopes-Bezerra L.M."/>
            <person name="Vasconcelos A.T."/>
            <person name="Felipe M.S."/>
        </authorList>
    </citation>
    <scope>NUCLEOTIDE SEQUENCE [LARGE SCALE GENOMIC DNA]</scope>
    <source>
        <strain evidence="7 8">5110</strain>
    </source>
</reference>
<dbReference type="GO" id="GO:0016020">
    <property type="term" value="C:membrane"/>
    <property type="evidence" value="ECO:0007669"/>
    <property type="project" value="UniProtKB-SubCell"/>
</dbReference>
<feature type="transmembrane region" description="Helical" evidence="6">
    <location>
        <begin position="106"/>
        <end position="131"/>
    </location>
</feature>
<comment type="caution">
    <text evidence="7">The sequence shown here is derived from an EMBL/GenBank/DDBJ whole genome shotgun (WGS) entry which is preliminary data.</text>
</comment>
<evidence type="ECO:0000256" key="2">
    <source>
        <dbReference type="ARBA" id="ARBA00006325"/>
    </source>
</evidence>
<evidence type="ECO:0000256" key="1">
    <source>
        <dbReference type="ARBA" id="ARBA00004141"/>
    </source>
</evidence>
<keyword evidence="3 6" id="KW-0812">Transmembrane</keyword>
<dbReference type="Pfam" id="PF10190">
    <property type="entry name" value="Tmemb_170"/>
    <property type="match status" value="1"/>
</dbReference>
<dbReference type="PANTHER" id="PTHR22779:SF6">
    <property type="entry name" value="SD17342P"/>
    <property type="match status" value="1"/>
</dbReference>
<organism evidence="7 8">
    <name type="scientific">Sporothrix brasiliensis 5110</name>
    <dbReference type="NCBI Taxonomy" id="1398154"/>
    <lineage>
        <taxon>Eukaryota</taxon>
        <taxon>Fungi</taxon>
        <taxon>Dikarya</taxon>
        <taxon>Ascomycota</taxon>
        <taxon>Pezizomycotina</taxon>
        <taxon>Sordariomycetes</taxon>
        <taxon>Sordariomycetidae</taxon>
        <taxon>Ophiostomatales</taxon>
        <taxon>Ophiostomataceae</taxon>
        <taxon>Sporothrix</taxon>
    </lineage>
</organism>
<accession>A0A0C2IUW3</accession>
<feature type="transmembrane region" description="Helical" evidence="6">
    <location>
        <begin position="64"/>
        <end position="85"/>
    </location>
</feature>
<evidence type="ECO:0000256" key="3">
    <source>
        <dbReference type="ARBA" id="ARBA00022692"/>
    </source>
</evidence>
<dbReference type="Proteomes" id="UP000031575">
    <property type="component" value="Unassembled WGS sequence"/>
</dbReference>
<sequence length="163" mass="18089">MTSSLSSPSSTMTAPADNGTSYASFSQAPPGYKTPEFPSLYWPPQTPTAHGSLYYLYDIWRFTLLWTVILYAVFHAGAAVIALAMQLIYSGRPEYWRYLWTIPVTYTVVAGIEALFAGSFVGLIIGAAYLAGPFWMSTWIPFIWGWANLLVIVISSFSIQGYL</sequence>
<evidence type="ECO:0000313" key="7">
    <source>
        <dbReference type="EMBL" id="KIH90590.1"/>
    </source>
</evidence>
<dbReference type="EMBL" id="AWTV01000008">
    <property type="protein sequence ID" value="KIH90590.1"/>
    <property type="molecule type" value="Genomic_DNA"/>
</dbReference>
<evidence type="ECO:0000256" key="5">
    <source>
        <dbReference type="ARBA" id="ARBA00023136"/>
    </source>
</evidence>
<evidence type="ECO:0000256" key="4">
    <source>
        <dbReference type="ARBA" id="ARBA00022989"/>
    </source>
</evidence>
<dbReference type="VEuPathDB" id="FungiDB:SPBR_09058"/>
<evidence type="ECO:0000256" key="6">
    <source>
        <dbReference type="SAM" id="Phobius"/>
    </source>
</evidence>
<keyword evidence="8" id="KW-1185">Reference proteome</keyword>
<evidence type="ECO:0000313" key="8">
    <source>
        <dbReference type="Proteomes" id="UP000031575"/>
    </source>
</evidence>
<dbReference type="InterPro" id="IPR019334">
    <property type="entry name" value="TMEM170A/B/YPR153W-like"/>
</dbReference>
<name>A0A0C2IUW3_9PEZI</name>
<proteinExistence type="inferred from homology"/>
<comment type="similarity">
    <text evidence="2">Belongs to the TMEM170 family.</text>
</comment>
<keyword evidence="5 6" id="KW-0472">Membrane</keyword>
<dbReference type="RefSeq" id="XP_040618600.1">
    <property type="nucleotide sequence ID" value="XM_040767184.1"/>
</dbReference>
<dbReference type="HOGENOM" id="CLU_071343_1_0_1"/>
<dbReference type="OrthoDB" id="2131401at2759"/>